<dbReference type="AlphaFoldDB" id="A3NTD3"/>
<protein>
    <submittedName>
        <fullName evidence="1">Uncharacterized protein</fullName>
    </submittedName>
</protein>
<sequence>MRRADASHDRASSRPACFEAVLGMRGGADVAARFEVALD</sequence>
<dbReference type="KEGG" id="bpl:BURPS1106A_1326"/>
<accession>A3NTD3</accession>
<dbReference type="Proteomes" id="UP000006738">
    <property type="component" value="Chromosome I"/>
</dbReference>
<evidence type="ECO:0000313" key="1">
    <source>
        <dbReference type="EMBL" id="ABN91888.1"/>
    </source>
</evidence>
<dbReference type="EMBL" id="CP000572">
    <property type="protein sequence ID" value="ABN91888.1"/>
    <property type="molecule type" value="Genomic_DNA"/>
</dbReference>
<name>A3NTD3_BURP0</name>
<proteinExistence type="predicted"/>
<evidence type="ECO:0000313" key="2">
    <source>
        <dbReference type="Proteomes" id="UP000006738"/>
    </source>
</evidence>
<organism evidence="1 2">
    <name type="scientific">Burkholderia pseudomallei (strain 1106a)</name>
    <dbReference type="NCBI Taxonomy" id="357348"/>
    <lineage>
        <taxon>Bacteria</taxon>
        <taxon>Pseudomonadati</taxon>
        <taxon>Pseudomonadota</taxon>
        <taxon>Betaproteobacteria</taxon>
        <taxon>Burkholderiales</taxon>
        <taxon>Burkholderiaceae</taxon>
        <taxon>Burkholderia</taxon>
        <taxon>pseudomallei group</taxon>
    </lineage>
</organism>
<dbReference type="HOGENOM" id="CLU_3306130_0_0_4"/>
<gene>
    <name evidence="1" type="ordered locus">BURPS1106A_1326</name>
</gene>
<reference evidence="1 2" key="1">
    <citation type="submission" date="2007-02" db="EMBL/GenBank/DDBJ databases">
        <authorList>
            <person name="DeShazer D."/>
            <person name="Woods D.E."/>
            <person name="Nierman W.C."/>
        </authorList>
    </citation>
    <scope>NUCLEOTIDE SEQUENCE [LARGE SCALE GENOMIC DNA]</scope>
    <source>
        <strain evidence="1 2">1106a</strain>
    </source>
</reference>